<dbReference type="InterPro" id="IPR008767">
    <property type="entry name" value="Phage_SPP1_head-tail_adaptor"/>
</dbReference>
<dbReference type="Gene3D" id="2.40.10.270">
    <property type="entry name" value="Bacteriophage SPP1 head-tail adaptor protein"/>
    <property type="match status" value="1"/>
</dbReference>
<evidence type="ECO:0000313" key="1">
    <source>
        <dbReference type="EMBL" id="QHQ34555.1"/>
    </source>
</evidence>
<dbReference type="Proteomes" id="UP000464495">
    <property type="component" value="Chromosome"/>
</dbReference>
<dbReference type="RefSeq" id="WP_161861125.1">
    <property type="nucleotide sequence ID" value="NZ_CP046620.1"/>
</dbReference>
<organism evidence="1 2">
    <name type="scientific">Algicella marina</name>
    <dbReference type="NCBI Taxonomy" id="2683284"/>
    <lineage>
        <taxon>Bacteria</taxon>
        <taxon>Pseudomonadati</taxon>
        <taxon>Pseudomonadota</taxon>
        <taxon>Alphaproteobacteria</taxon>
        <taxon>Rhodobacterales</taxon>
        <taxon>Paracoccaceae</taxon>
        <taxon>Algicella</taxon>
    </lineage>
</organism>
<dbReference type="KEGG" id="amaq:GO499_04790"/>
<reference evidence="1 2" key="1">
    <citation type="submission" date="2019-12" db="EMBL/GenBank/DDBJ databases">
        <title>Complete genome sequence of Algicella marina strain 9Alg 56(T) isolated from the red alga Tichocarpus crinitus.</title>
        <authorList>
            <person name="Kim S.-G."/>
            <person name="Nedashkovskaya O.I."/>
        </authorList>
    </citation>
    <scope>NUCLEOTIDE SEQUENCE [LARGE SCALE GENOMIC DNA]</scope>
    <source>
        <strain evidence="1 2">9Alg 56</strain>
    </source>
</reference>
<proteinExistence type="predicted"/>
<protein>
    <submittedName>
        <fullName evidence="1">Head-tail adaptor protein</fullName>
    </submittedName>
</protein>
<dbReference type="InterPro" id="IPR038666">
    <property type="entry name" value="SSP1_head-tail_sf"/>
</dbReference>
<dbReference type="EMBL" id="CP046620">
    <property type="protein sequence ID" value="QHQ34555.1"/>
    <property type="molecule type" value="Genomic_DNA"/>
</dbReference>
<dbReference type="Pfam" id="PF05521">
    <property type="entry name" value="Phage_HCP"/>
    <property type="match status" value="1"/>
</dbReference>
<name>A0A6P1SYE4_9RHOB</name>
<sequence length="112" mass="12222">MTVPNLNRALVLETRQNLADGAGGVDPAWMALGTLWADVSARTGTESVIGGRQTPRQRFRIVVRAAPFGAPSRPRPDQRFRDGDRIFNINAVTEFDPPGHYLICDCEEGGVS</sequence>
<accession>A0A6P1SYE4</accession>
<dbReference type="AlphaFoldDB" id="A0A6P1SYE4"/>
<evidence type="ECO:0000313" key="2">
    <source>
        <dbReference type="Proteomes" id="UP000464495"/>
    </source>
</evidence>
<keyword evidence="2" id="KW-1185">Reference proteome</keyword>
<gene>
    <name evidence="1" type="ORF">GO499_04790</name>
</gene>